<accession>A0A146G802</accession>
<keyword evidence="2" id="KW-1185">Reference proteome</keyword>
<dbReference type="OrthoDB" id="184728at2"/>
<name>A0A146G802_TERSA</name>
<proteinExistence type="predicted"/>
<dbReference type="Proteomes" id="UP000076023">
    <property type="component" value="Unassembled WGS sequence"/>
</dbReference>
<evidence type="ECO:0000313" key="2">
    <source>
        <dbReference type="Proteomes" id="UP000076023"/>
    </source>
</evidence>
<sequence length="282" mass="31692">MATLGKLATRHSRSLIAALAVAVFLPAAGYAAGEPWAGKITPLTKGAFPDIPPFEGEFRFGWSDIEAARAKAIFDKKGDKYVVDVSGGTSGLARTLWSLDATHHAEFYVDTLRPTAFDQVEKYAKRTITTRGEFRPDGFWRHRESKPGKPEKWKKIKIEPIWDMVAGMFFVRSQRLADGDKVVINLYPGDSAFFTEISVLKHEKITIDGKAHDAIKLEFKPQRITRKDGKFGLEPHGKFKRGVVWLSDDKYRMPLRAEVDIFIGYVFGELANVRFQDGSTLP</sequence>
<dbReference type="InParanoid" id="A0A146G802"/>
<protein>
    <recommendedName>
        <fullName evidence="3">DUF3108 domain-containing protein</fullName>
    </recommendedName>
</protein>
<evidence type="ECO:0008006" key="3">
    <source>
        <dbReference type="Google" id="ProtNLM"/>
    </source>
</evidence>
<reference evidence="2" key="1">
    <citation type="journal article" date="2017" name="Genome Announc.">
        <title>Draft Genome Sequence of Terrimicrobium sacchariphilum NM-5T, a Facultative Anaerobic Soil Bacterium of the Class Spartobacteria.</title>
        <authorList>
            <person name="Qiu Y.L."/>
            <person name="Tourlousse D.M."/>
            <person name="Matsuura N."/>
            <person name="Ohashi A."/>
            <person name="Sekiguchi Y."/>
        </authorList>
    </citation>
    <scope>NUCLEOTIDE SEQUENCE [LARGE SCALE GENOMIC DNA]</scope>
    <source>
        <strain evidence="2">NM-5</strain>
    </source>
</reference>
<dbReference type="STRING" id="690879.TSACC_21879"/>
<evidence type="ECO:0000313" key="1">
    <source>
        <dbReference type="EMBL" id="GAT33462.1"/>
    </source>
</evidence>
<comment type="caution">
    <text evidence="1">The sequence shown here is derived from an EMBL/GenBank/DDBJ whole genome shotgun (WGS) entry which is preliminary data.</text>
</comment>
<organism evidence="1 2">
    <name type="scientific">Terrimicrobium sacchariphilum</name>
    <dbReference type="NCBI Taxonomy" id="690879"/>
    <lineage>
        <taxon>Bacteria</taxon>
        <taxon>Pseudomonadati</taxon>
        <taxon>Verrucomicrobiota</taxon>
        <taxon>Terrimicrobiia</taxon>
        <taxon>Terrimicrobiales</taxon>
        <taxon>Terrimicrobiaceae</taxon>
        <taxon>Terrimicrobium</taxon>
    </lineage>
</organism>
<dbReference type="AlphaFoldDB" id="A0A146G802"/>
<dbReference type="InterPro" id="IPR021457">
    <property type="entry name" value="DUF3108"/>
</dbReference>
<dbReference type="Pfam" id="PF11306">
    <property type="entry name" value="DUF3108"/>
    <property type="match status" value="1"/>
</dbReference>
<dbReference type="RefSeq" id="WP_075079192.1">
    <property type="nucleotide sequence ID" value="NZ_BDCO01000002.1"/>
</dbReference>
<gene>
    <name evidence="1" type="ORF">TSACC_21879</name>
</gene>
<dbReference type="EMBL" id="BDCO01000002">
    <property type="protein sequence ID" value="GAT33462.1"/>
    <property type="molecule type" value="Genomic_DNA"/>
</dbReference>